<keyword evidence="2" id="KW-0819">tRNA processing</keyword>
<evidence type="ECO:0000256" key="3">
    <source>
        <dbReference type="ARBA" id="ARBA00023235"/>
    </source>
</evidence>
<keyword evidence="3" id="KW-0413">Isomerase</keyword>
<evidence type="ECO:0000256" key="1">
    <source>
        <dbReference type="ARBA" id="ARBA00012787"/>
    </source>
</evidence>
<dbReference type="SUPFAM" id="SSF55120">
    <property type="entry name" value="Pseudouridine synthase"/>
    <property type="match status" value="1"/>
</dbReference>
<evidence type="ECO:0000313" key="6">
    <source>
        <dbReference type="EMBL" id="SVA20677.1"/>
    </source>
</evidence>
<dbReference type="Pfam" id="PF16198">
    <property type="entry name" value="TruB_C_2"/>
    <property type="match status" value="1"/>
</dbReference>
<dbReference type="Gene3D" id="3.30.2350.10">
    <property type="entry name" value="Pseudouridine synthase"/>
    <property type="match status" value="1"/>
</dbReference>
<feature type="domain" description="tRNA pseudouridylate synthase B C-terminal" evidence="5">
    <location>
        <begin position="155"/>
        <end position="213"/>
    </location>
</feature>
<dbReference type="InterPro" id="IPR032819">
    <property type="entry name" value="TruB_C"/>
</dbReference>
<dbReference type="EMBL" id="UINC01005337">
    <property type="protein sequence ID" value="SVA20677.1"/>
    <property type="molecule type" value="Genomic_DNA"/>
</dbReference>
<dbReference type="GO" id="GO:0160148">
    <property type="term" value="F:tRNA pseudouridine(55) synthase activity"/>
    <property type="evidence" value="ECO:0007669"/>
    <property type="project" value="UniProtKB-EC"/>
</dbReference>
<dbReference type="NCBIfam" id="TIGR00431">
    <property type="entry name" value="TruB"/>
    <property type="match status" value="1"/>
</dbReference>
<dbReference type="CDD" id="cd02573">
    <property type="entry name" value="PseudoU_synth_EcTruB"/>
    <property type="match status" value="1"/>
</dbReference>
<dbReference type="InterPro" id="IPR014780">
    <property type="entry name" value="tRNA_psdUridine_synth_TruB"/>
</dbReference>
<dbReference type="InterPro" id="IPR020103">
    <property type="entry name" value="PsdUridine_synth_cat_dom_sf"/>
</dbReference>
<dbReference type="PANTHER" id="PTHR13767:SF2">
    <property type="entry name" value="PSEUDOURIDYLATE SYNTHASE TRUB1"/>
    <property type="match status" value="1"/>
</dbReference>
<evidence type="ECO:0000259" key="5">
    <source>
        <dbReference type="Pfam" id="PF16198"/>
    </source>
</evidence>
<name>A0A381U093_9ZZZZ</name>
<dbReference type="GO" id="GO:0006400">
    <property type="term" value="P:tRNA modification"/>
    <property type="evidence" value="ECO:0007669"/>
    <property type="project" value="TreeGrafter"/>
</dbReference>
<evidence type="ECO:0000259" key="4">
    <source>
        <dbReference type="Pfam" id="PF01509"/>
    </source>
</evidence>
<proteinExistence type="inferred from homology"/>
<feature type="domain" description="Pseudouridine synthase II N-terminal" evidence="4">
    <location>
        <begin position="6"/>
        <end position="154"/>
    </location>
</feature>
<organism evidence="6">
    <name type="scientific">marine metagenome</name>
    <dbReference type="NCBI Taxonomy" id="408172"/>
    <lineage>
        <taxon>unclassified sequences</taxon>
        <taxon>metagenomes</taxon>
        <taxon>ecological metagenomes</taxon>
    </lineage>
</organism>
<dbReference type="AlphaFoldDB" id="A0A381U093"/>
<dbReference type="PANTHER" id="PTHR13767">
    <property type="entry name" value="TRNA-PSEUDOURIDINE SYNTHASE"/>
    <property type="match status" value="1"/>
</dbReference>
<reference evidence="6" key="1">
    <citation type="submission" date="2018-05" db="EMBL/GenBank/DDBJ databases">
        <authorList>
            <person name="Lanie J.A."/>
            <person name="Ng W.-L."/>
            <person name="Kazmierczak K.M."/>
            <person name="Andrzejewski T.M."/>
            <person name="Davidsen T.M."/>
            <person name="Wayne K.J."/>
            <person name="Tettelin H."/>
            <person name="Glass J.I."/>
            <person name="Rusch D."/>
            <person name="Podicherti R."/>
            <person name="Tsui H.-C.T."/>
            <person name="Winkler M.E."/>
        </authorList>
    </citation>
    <scope>NUCLEOTIDE SEQUENCE</scope>
</reference>
<gene>
    <name evidence="6" type="ORF">METZ01_LOCUS73531</name>
</gene>
<protein>
    <recommendedName>
        <fullName evidence="1">tRNA pseudouridine(55) synthase</fullName>
        <ecNumber evidence="1">5.4.99.25</ecNumber>
    </recommendedName>
</protein>
<evidence type="ECO:0000256" key="2">
    <source>
        <dbReference type="ARBA" id="ARBA00022694"/>
    </source>
</evidence>
<dbReference type="GO" id="GO:1990481">
    <property type="term" value="P:mRNA pseudouridine synthesis"/>
    <property type="evidence" value="ECO:0007669"/>
    <property type="project" value="TreeGrafter"/>
</dbReference>
<dbReference type="InterPro" id="IPR002501">
    <property type="entry name" value="PsdUridine_synth_N"/>
</dbReference>
<dbReference type="Gene3D" id="2.30.130.10">
    <property type="entry name" value="PUA domain"/>
    <property type="match status" value="1"/>
</dbReference>
<dbReference type="GO" id="GO:0003723">
    <property type="term" value="F:RNA binding"/>
    <property type="evidence" value="ECO:0007669"/>
    <property type="project" value="InterPro"/>
</dbReference>
<dbReference type="Pfam" id="PF01509">
    <property type="entry name" value="TruB_N"/>
    <property type="match status" value="1"/>
</dbReference>
<accession>A0A381U093</accession>
<dbReference type="InterPro" id="IPR036974">
    <property type="entry name" value="PUA_sf"/>
</dbReference>
<sequence>MVWSVRKILGVKKAGHIGTLDPIADGVLPICLNQSTRIIQFLSSLQKTYRATLELGSETDTQDATGQKISTNDPSLINEAKMKQVFQTFVGEQDQIPPMYSAKKKNGIPLYKLARNGINIHRDPVKIVVYSIDFIKKEGNQVLFEVRCSSGTYIRTLSHDVGKKLGCYAHMVRLTRTKVGLFGLGRTLTLEELKTSHEEGSLSKKLLHLEEVLNFLPTIRVKEEYLKSISHGVALSKCFLEALPERFEPGHYFRVLGNNDKILAVVEPVVDQDKLPELAPEDVVFKAKRVLC</sequence>
<dbReference type="HAMAP" id="MF_01080">
    <property type="entry name" value="TruB_bact"/>
    <property type="match status" value="1"/>
</dbReference>
<dbReference type="EC" id="5.4.99.25" evidence="1"/>